<evidence type="ECO:0000256" key="3">
    <source>
        <dbReference type="ARBA" id="ARBA00022960"/>
    </source>
</evidence>
<dbReference type="InterPro" id="IPR042175">
    <property type="entry name" value="Cell/Rod_MreC_2"/>
</dbReference>
<comment type="function">
    <text evidence="5">Involved in formation and maintenance of cell shape.</text>
</comment>
<organism evidence="9 10">
    <name type="scientific">Facklamia hominis</name>
    <dbReference type="NCBI Taxonomy" id="178214"/>
    <lineage>
        <taxon>Bacteria</taxon>
        <taxon>Bacillati</taxon>
        <taxon>Bacillota</taxon>
        <taxon>Bacilli</taxon>
        <taxon>Lactobacillales</taxon>
        <taxon>Aerococcaceae</taxon>
        <taxon>Facklamia</taxon>
    </lineage>
</organism>
<dbReference type="InterPro" id="IPR055342">
    <property type="entry name" value="MreC_beta-barrel_core"/>
</dbReference>
<dbReference type="PANTHER" id="PTHR34138:SF1">
    <property type="entry name" value="CELL SHAPE-DETERMINING PROTEIN MREC"/>
    <property type="match status" value="1"/>
</dbReference>
<gene>
    <name evidence="9" type="primary">mreC</name>
    <name evidence="9" type="ORF">QP433_04120</name>
</gene>
<evidence type="ECO:0000313" key="9">
    <source>
        <dbReference type="EMBL" id="MDK7187161.1"/>
    </source>
</evidence>
<dbReference type="GO" id="GO:0008360">
    <property type="term" value="P:regulation of cell shape"/>
    <property type="evidence" value="ECO:0007669"/>
    <property type="project" value="UniProtKB-KW"/>
</dbReference>
<evidence type="ECO:0000256" key="1">
    <source>
        <dbReference type="ARBA" id="ARBA00009369"/>
    </source>
</evidence>
<keyword evidence="7" id="KW-0472">Membrane</keyword>
<dbReference type="EMBL" id="JASOOE010000006">
    <property type="protein sequence ID" value="MDK7187161.1"/>
    <property type="molecule type" value="Genomic_DNA"/>
</dbReference>
<evidence type="ECO:0000313" key="10">
    <source>
        <dbReference type="Proteomes" id="UP001229251"/>
    </source>
</evidence>
<dbReference type="Gene3D" id="2.40.10.340">
    <property type="entry name" value="Rod shape-determining protein MreC, domain 1"/>
    <property type="match status" value="1"/>
</dbReference>
<keyword evidence="7" id="KW-1133">Transmembrane helix</keyword>
<evidence type="ECO:0000256" key="2">
    <source>
        <dbReference type="ARBA" id="ARBA00013855"/>
    </source>
</evidence>
<evidence type="ECO:0000259" key="8">
    <source>
        <dbReference type="Pfam" id="PF04085"/>
    </source>
</evidence>
<comment type="similarity">
    <text evidence="1 5">Belongs to the MreC family.</text>
</comment>
<name>A0AAJ1V389_9LACT</name>
<dbReference type="Gene3D" id="2.40.10.350">
    <property type="entry name" value="Rod shape-determining protein MreC, domain 2"/>
    <property type="match status" value="1"/>
</dbReference>
<sequence>MLNNKKLIGILLGGILIVSLISYSLFNSTNNILKLAVNETVSWTGRVLSEPVNMVVRFVNSVDDLVNTFEENEALKSKIDQAYEMQVRIADLETENEKLRSQLDLSETLSEFTTVNATVISRNPDQWTETLIINAGENKKLKPNMAVMAGNGLVGRVIEVYPTSAKVLLLMSQKSKDGMVSARIQTDDKGASAIGVLSEYDPQTKEYLMTQVSPDAKVKKGNMVITSGLGGVIPSTLLIGEVTSAQMDDYGLFQIVRIKPAGEMTDIRFVTVIQRAGEANEKD</sequence>
<keyword evidence="7" id="KW-0812">Transmembrane</keyword>
<dbReference type="InterPro" id="IPR007221">
    <property type="entry name" value="MreC"/>
</dbReference>
<feature type="coiled-coil region" evidence="6">
    <location>
        <begin position="82"/>
        <end position="109"/>
    </location>
</feature>
<dbReference type="RefSeq" id="WP_285065618.1">
    <property type="nucleotide sequence ID" value="NZ_JASOOE010000006.1"/>
</dbReference>
<keyword evidence="6" id="KW-0175">Coiled coil</keyword>
<dbReference type="GO" id="GO:0005886">
    <property type="term" value="C:plasma membrane"/>
    <property type="evidence" value="ECO:0007669"/>
    <property type="project" value="TreeGrafter"/>
</dbReference>
<feature type="domain" description="Rod shape-determining protein MreC beta-barrel core" evidence="8">
    <location>
        <begin position="119"/>
        <end position="274"/>
    </location>
</feature>
<accession>A0AAJ1V389</accession>
<proteinExistence type="inferred from homology"/>
<dbReference type="NCBIfam" id="TIGR00219">
    <property type="entry name" value="mreC"/>
    <property type="match status" value="1"/>
</dbReference>
<dbReference type="Pfam" id="PF04085">
    <property type="entry name" value="MreC"/>
    <property type="match status" value="1"/>
</dbReference>
<protein>
    <recommendedName>
        <fullName evidence="2 5">Cell shape-determining protein MreC</fullName>
    </recommendedName>
    <alternativeName>
        <fullName evidence="4 5">Cell shape protein MreC</fullName>
    </alternativeName>
</protein>
<dbReference type="Proteomes" id="UP001229251">
    <property type="component" value="Unassembled WGS sequence"/>
</dbReference>
<comment type="caution">
    <text evidence="9">The sequence shown here is derived from an EMBL/GenBank/DDBJ whole genome shotgun (WGS) entry which is preliminary data.</text>
</comment>
<evidence type="ECO:0000256" key="6">
    <source>
        <dbReference type="SAM" id="Coils"/>
    </source>
</evidence>
<dbReference type="InterPro" id="IPR042177">
    <property type="entry name" value="Cell/Rod_1"/>
</dbReference>
<dbReference type="PIRSF" id="PIRSF038471">
    <property type="entry name" value="MreC"/>
    <property type="match status" value="1"/>
</dbReference>
<evidence type="ECO:0000256" key="4">
    <source>
        <dbReference type="ARBA" id="ARBA00032089"/>
    </source>
</evidence>
<reference evidence="9" key="1">
    <citation type="submission" date="2023-05" db="EMBL/GenBank/DDBJ databases">
        <title>Cataloging the Phylogenetic Diversity of Human Bladder Bacteria.</title>
        <authorList>
            <person name="Du J."/>
        </authorList>
    </citation>
    <scope>NUCLEOTIDE SEQUENCE</scope>
    <source>
        <strain evidence="9">UMB1231</strain>
    </source>
</reference>
<keyword evidence="3 5" id="KW-0133">Cell shape</keyword>
<dbReference type="PANTHER" id="PTHR34138">
    <property type="entry name" value="CELL SHAPE-DETERMINING PROTEIN MREC"/>
    <property type="match status" value="1"/>
</dbReference>
<dbReference type="AlphaFoldDB" id="A0AAJ1V389"/>
<evidence type="ECO:0000256" key="7">
    <source>
        <dbReference type="SAM" id="Phobius"/>
    </source>
</evidence>
<feature type="transmembrane region" description="Helical" evidence="7">
    <location>
        <begin position="7"/>
        <end position="26"/>
    </location>
</feature>
<evidence type="ECO:0000256" key="5">
    <source>
        <dbReference type="PIRNR" id="PIRNR038471"/>
    </source>
</evidence>